<sequence>MHDPDLRPRRGLELRLAALRPFTCRTARCCSALSSPGGSSSPAAGGGAAPSSAAIFALITAPHPKSLAAARICALEVEYWELLPPSTRCCSPVFFTTTSPSPDHLHPGASLSSCSGAAIDDTNFDNSPNINPGIKCDCSYNASTVCRITKLQVPLPP</sequence>
<protein>
    <submittedName>
        <fullName evidence="1">Uncharacterized protein</fullName>
    </submittedName>
</protein>
<evidence type="ECO:0000313" key="2">
    <source>
        <dbReference type="Proteomes" id="UP000275267"/>
    </source>
</evidence>
<dbReference type="EMBL" id="PQIB02000008">
    <property type="protein sequence ID" value="RLN04228.1"/>
    <property type="molecule type" value="Genomic_DNA"/>
</dbReference>
<keyword evidence="2" id="KW-1185">Reference proteome</keyword>
<dbReference type="AlphaFoldDB" id="A0A3L6RJA5"/>
<proteinExistence type="predicted"/>
<dbReference type="OrthoDB" id="671703at2759"/>
<dbReference type="Proteomes" id="UP000275267">
    <property type="component" value="Unassembled WGS sequence"/>
</dbReference>
<accession>A0A3L6RJA5</accession>
<organism evidence="1 2">
    <name type="scientific">Panicum miliaceum</name>
    <name type="common">Proso millet</name>
    <name type="synonym">Broomcorn millet</name>
    <dbReference type="NCBI Taxonomy" id="4540"/>
    <lineage>
        <taxon>Eukaryota</taxon>
        <taxon>Viridiplantae</taxon>
        <taxon>Streptophyta</taxon>
        <taxon>Embryophyta</taxon>
        <taxon>Tracheophyta</taxon>
        <taxon>Spermatophyta</taxon>
        <taxon>Magnoliopsida</taxon>
        <taxon>Liliopsida</taxon>
        <taxon>Poales</taxon>
        <taxon>Poaceae</taxon>
        <taxon>PACMAD clade</taxon>
        <taxon>Panicoideae</taxon>
        <taxon>Panicodae</taxon>
        <taxon>Paniceae</taxon>
        <taxon>Panicinae</taxon>
        <taxon>Panicum</taxon>
        <taxon>Panicum sect. Panicum</taxon>
    </lineage>
</organism>
<name>A0A3L6RJA5_PANMI</name>
<comment type="caution">
    <text evidence="1">The sequence shown here is derived from an EMBL/GenBank/DDBJ whole genome shotgun (WGS) entry which is preliminary data.</text>
</comment>
<dbReference type="STRING" id="4540.A0A3L6RJA5"/>
<gene>
    <name evidence="1" type="ORF">C2845_PM13G06940</name>
</gene>
<reference evidence="2" key="1">
    <citation type="journal article" date="2019" name="Nat. Commun.">
        <title>The genome of broomcorn millet.</title>
        <authorList>
            <person name="Zou C."/>
            <person name="Miki D."/>
            <person name="Li D."/>
            <person name="Tang Q."/>
            <person name="Xiao L."/>
            <person name="Rajput S."/>
            <person name="Deng P."/>
            <person name="Jia W."/>
            <person name="Huang R."/>
            <person name="Zhang M."/>
            <person name="Sun Y."/>
            <person name="Hu J."/>
            <person name="Fu X."/>
            <person name="Schnable P.S."/>
            <person name="Li F."/>
            <person name="Zhang H."/>
            <person name="Feng B."/>
            <person name="Zhu X."/>
            <person name="Liu R."/>
            <person name="Schnable J.C."/>
            <person name="Zhu J.-K."/>
            <person name="Zhang H."/>
        </authorList>
    </citation>
    <scope>NUCLEOTIDE SEQUENCE [LARGE SCALE GENOMIC DNA]</scope>
</reference>
<evidence type="ECO:0000313" key="1">
    <source>
        <dbReference type="EMBL" id="RLN04228.1"/>
    </source>
</evidence>